<dbReference type="Proteomes" id="UP000093796">
    <property type="component" value="Unassembled WGS sequence"/>
</dbReference>
<evidence type="ECO:0000313" key="2">
    <source>
        <dbReference type="EMBL" id="ALR88447.1"/>
    </source>
</evidence>
<geneLocation type="plasmid" evidence="2">
    <name>ApAb3p3</name>
</geneLocation>
<evidence type="ECO:0000313" key="3">
    <source>
        <dbReference type="EMBL" id="OAZ60009.1"/>
    </source>
</evidence>
<dbReference type="Gene3D" id="3.40.50.300">
    <property type="entry name" value="P-loop containing nucleotide triphosphate hydrolases"/>
    <property type="match status" value="1"/>
</dbReference>
<accession>A0A0S3JPY1</accession>
<dbReference type="EMBL" id="CP013471">
    <property type="protein sequence ID" value="ALR88447.1"/>
    <property type="molecule type" value="Genomic_DNA"/>
</dbReference>
<evidence type="ECO:0000259" key="1">
    <source>
        <dbReference type="Pfam" id="PF08751"/>
    </source>
</evidence>
<dbReference type="Pfam" id="PF08751">
    <property type="entry name" value="TrwC"/>
    <property type="match status" value="1"/>
</dbReference>
<evidence type="ECO:0000313" key="4">
    <source>
        <dbReference type="Proteomes" id="UP000093796"/>
    </source>
</evidence>
<dbReference type="NCBIfam" id="NF041492">
    <property type="entry name" value="MobF"/>
    <property type="match status" value="1"/>
</dbReference>
<dbReference type="InterPro" id="IPR027417">
    <property type="entry name" value="P-loop_NTPase"/>
</dbReference>
<dbReference type="Pfam" id="PF13604">
    <property type="entry name" value="AAA_30"/>
    <property type="match status" value="1"/>
</dbReference>
<dbReference type="InterPro" id="IPR014862">
    <property type="entry name" value="TrwC"/>
</dbReference>
<feature type="domain" description="TrwC relaxase" evidence="1">
    <location>
        <begin position="40"/>
        <end position="343"/>
    </location>
</feature>
<organism evidence="2">
    <name type="scientific">Acetobacter pasteurianus</name>
    <name type="common">Acetobacter turbidans</name>
    <dbReference type="NCBI Taxonomy" id="438"/>
    <lineage>
        <taxon>Bacteria</taxon>
        <taxon>Pseudomonadati</taxon>
        <taxon>Pseudomonadota</taxon>
        <taxon>Alphaproteobacteria</taxon>
        <taxon>Acetobacterales</taxon>
        <taxon>Acetobacteraceae</taxon>
        <taxon>Acetobacter</taxon>
    </lineage>
</organism>
<reference evidence="2" key="1">
    <citation type="submission" date="2015-11" db="EMBL/GenBank/DDBJ databases">
        <title>Plasmid sequences of Acetobacter pasteurianus Ab3.</title>
        <authorList>
            <person name="Xia K."/>
            <person name="Li Y."/>
        </authorList>
    </citation>
    <scope>NUCLEOTIDE SEQUENCE</scope>
    <source>
        <strain evidence="2">Ab3</strain>
        <plasmid evidence="2">ApAb3p3</plasmid>
    </source>
</reference>
<gene>
    <name evidence="2" type="ORF">DB34_14895</name>
    <name evidence="3" type="ORF">SRCM100623_02877</name>
</gene>
<dbReference type="RefSeq" id="WP_064776520.1">
    <property type="nucleotide sequence ID" value="NZ_CP013471.1"/>
</dbReference>
<dbReference type="PATRIC" id="fig|438.15.peg.3177"/>
<dbReference type="AlphaFoldDB" id="A0A0S3JPY1"/>
<reference evidence="3 4" key="2">
    <citation type="submission" date="2016-05" db="EMBL/GenBank/DDBJ databases">
        <title>Genome sequencing of Acetobacter pasteurianus strain SRCM100623.</title>
        <authorList>
            <person name="Song Y.R."/>
        </authorList>
    </citation>
    <scope>NUCLEOTIDE SEQUENCE [LARGE SCALE GENOMIC DNA]</scope>
    <source>
        <strain evidence="3 4">SRCM100623</strain>
    </source>
</reference>
<sequence>MMTFRKISAGCRGQVISNYYLQDIPDPDIDFRLDPTKAPDSDGARLTNYYTGRDGRASWRPDMSWRAAEALGIDRFKPPTREQLSHLYEARRADNGEEWSAHQRKISAYDLTLAPHKSVTLAAEFAETDAERAAIWHAMQVANDETMRYVARELGLARRGRGGKDGAEEGHVAWVTYRHTTARPTVEALDPESNQTYLIDMPTGGDPHAHFHNTMFNMVVTDDGHVGSLDTKQLRSRVHEFGAYFQAILAQELRKIGIAQTYDANEQATVVSAVPQEISDFFSKGRRNVLKAAQSYASEQGLEWDKLSIERKQKMLSMAGLAARLGKDLDADDHDIWKRQAKELGWVEQSLMGPEIDPGLDRQQRLDQAWRFVARHLEKEFETAAVIDHQKLRTYAARGLIATGIEGGISDIDDVVDLTEKRGIEVRGQKVQLVIKMKGDRERVTHTEQIRLEEDLAIHIARAAADRSGALGKEAIEAAIARSGLDFTSEHGHAQRQAVLTLGQSGRIAMLTGVAGAGKTTLLKPLVDAWRNDTQGNPSGRRIIGVSNAWRQADAMKDAGIEETYALSPFLARIDRGDLKLDEHTVIALDEVGQVAPRQMLRLLELQRDTGLTLRMMGDREQAQAIEAGDALEIIKRVLEPEDQAELLSTVRQKTKRNREIAALFRGEEPSDEQLKALETKGKAVAAETDADRDDDIRNRFHTEEVRQAIEMKRQDGSISLVTGDHQNVLETIAQHYVSRRDALKAEGPKADGSFKTITMSALTNKDAADLSLAVRQVLQKRGEIGANEKIIKAIDQRGEEYDMALAAGDKVRLYRRVWGRVGDKLSWVGNNGDICEVINASDAGLKLRLADGQEAQVEWRRLSDPRSHRVLLGFGHAMTIDAAQGLTSDEHINAMPRGVDLATGFTSYVAESRARGTTWTMISDGATFEAVRNGRALGDQEPITSEQLWDYVAKKMAHKPYKALGMDLPHRKRKARDKRVRELIEIGRKMEQARIQGRDVGRENLMAIRGRQIDVAHGDVIGRLDAELKKILDKAPKVMSRKELDLRLKYVQIVNIKPNGLSTSFVS</sequence>
<proteinExistence type="predicted"/>
<dbReference type="OrthoDB" id="1826980at2"/>
<protein>
    <submittedName>
        <fullName evidence="2">Conjugal transfer protein TraA</fullName>
    </submittedName>
</protein>
<dbReference type="EMBL" id="LYUD01000165">
    <property type="protein sequence ID" value="OAZ60009.1"/>
    <property type="molecule type" value="Genomic_DNA"/>
</dbReference>
<keyword evidence="2" id="KW-0614">Plasmid</keyword>
<name>A0A0S3JPY1_ACEPA</name>
<dbReference type="SUPFAM" id="SSF52540">
    <property type="entry name" value="P-loop containing nucleoside triphosphate hydrolases"/>
    <property type="match status" value="2"/>
</dbReference>
<dbReference type="SUPFAM" id="SSF55464">
    <property type="entry name" value="Origin of replication-binding domain, RBD-like"/>
    <property type="match status" value="1"/>
</dbReference>